<dbReference type="GO" id="GO:0035348">
    <property type="term" value="P:acetyl-CoA transmembrane transport"/>
    <property type="evidence" value="ECO:0007669"/>
    <property type="project" value="InterPro"/>
</dbReference>
<name>A0A9N8JKQ8_9PEZI</name>
<proteinExistence type="predicted"/>
<gene>
    <name evidence="2" type="ORF">AWRI4619_LOCUS5022</name>
</gene>
<dbReference type="AlphaFoldDB" id="A0A9N8JKQ8"/>
<evidence type="ECO:0000313" key="2">
    <source>
        <dbReference type="EMBL" id="CAD0087904.1"/>
    </source>
</evidence>
<feature type="transmembrane region" description="Helical" evidence="1">
    <location>
        <begin position="50"/>
        <end position="70"/>
    </location>
</feature>
<keyword evidence="1" id="KW-1133">Transmembrane helix</keyword>
<reference evidence="2" key="1">
    <citation type="submission" date="2020-06" db="EMBL/GenBank/DDBJ databases">
        <authorList>
            <person name="Onetto C."/>
        </authorList>
    </citation>
    <scope>NUCLEOTIDE SEQUENCE</scope>
</reference>
<dbReference type="EMBL" id="CAIJEN010000006">
    <property type="protein sequence ID" value="CAD0087904.1"/>
    <property type="molecule type" value="Genomic_DNA"/>
</dbReference>
<evidence type="ECO:0000256" key="1">
    <source>
        <dbReference type="SAM" id="Phobius"/>
    </source>
</evidence>
<dbReference type="InterPro" id="IPR024371">
    <property type="entry name" value="AcetylCoA_trans_1-like"/>
</dbReference>
<keyword evidence="3" id="KW-1185">Reference proteome</keyword>
<keyword evidence="1" id="KW-0812">Transmembrane</keyword>
<comment type="caution">
    <text evidence="2">The sequence shown here is derived from an EMBL/GenBank/DDBJ whole genome shotgun (WGS) entry which is preliminary data.</text>
</comment>
<keyword evidence="1" id="KW-0472">Membrane</keyword>
<protein>
    <submittedName>
        <fullName evidence="2">Uncharacterized protein</fullName>
    </submittedName>
</protein>
<evidence type="ECO:0000313" key="3">
    <source>
        <dbReference type="Proteomes" id="UP000716446"/>
    </source>
</evidence>
<organism evidence="2 3">
    <name type="scientific">Aureobasidium vineae</name>
    <dbReference type="NCBI Taxonomy" id="2773715"/>
    <lineage>
        <taxon>Eukaryota</taxon>
        <taxon>Fungi</taxon>
        <taxon>Dikarya</taxon>
        <taxon>Ascomycota</taxon>
        <taxon>Pezizomycotina</taxon>
        <taxon>Dothideomycetes</taxon>
        <taxon>Dothideomycetidae</taxon>
        <taxon>Dothideales</taxon>
        <taxon>Saccotheciaceae</taxon>
        <taxon>Aureobasidium</taxon>
    </lineage>
</organism>
<dbReference type="GO" id="GO:0016020">
    <property type="term" value="C:membrane"/>
    <property type="evidence" value="ECO:0007669"/>
    <property type="project" value="InterPro"/>
</dbReference>
<dbReference type="Proteomes" id="UP000716446">
    <property type="component" value="Unassembled WGS sequence"/>
</dbReference>
<dbReference type="Pfam" id="PF13000">
    <property type="entry name" value="Acatn"/>
    <property type="match status" value="1"/>
</dbReference>
<dbReference type="GO" id="GO:0008521">
    <property type="term" value="F:acetyl-CoA transmembrane transporter activity"/>
    <property type="evidence" value="ECO:0007669"/>
    <property type="project" value="InterPro"/>
</dbReference>
<accession>A0A9N8JKQ8</accession>
<sequence>MFTAATCTPASIAPPDFKGELITKPFSCALENDRHICVNGGGTCNITTDGYYIVNVLCIIIGVVTFWGFIKPKALQLQSLPLRAWRIAEQ</sequence>